<evidence type="ECO:0000256" key="1">
    <source>
        <dbReference type="SAM" id="Coils"/>
    </source>
</evidence>
<dbReference type="GO" id="GO:0032511">
    <property type="term" value="P:late endosome to vacuole transport via multivesicular body sorting pathway"/>
    <property type="evidence" value="ECO:0007669"/>
    <property type="project" value="TreeGrafter"/>
</dbReference>
<dbReference type="Proteomes" id="UP000053424">
    <property type="component" value="Unassembled WGS sequence"/>
</dbReference>
<dbReference type="PANTHER" id="PTHR22761">
    <property type="entry name" value="CHARGED MULTIVESICULAR BODY PROTEIN"/>
    <property type="match status" value="1"/>
</dbReference>
<dbReference type="GO" id="GO:0006900">
    <property type="term" value="P:vesicle budding from membrane"/>
    <property type="evidence" value="ECO:0007669"/>
    <property type="project" value="TreeGrafter"/>
</dbReference>
<dbReference type="AlphaFoldDB" id="A0A0C2Z6V5"/>
<dbReference type="GO" id="GO:0000815">
    <property type="term" value="C:ESCRT III complex"/>
    <property type="evidence" value="ECO:0007669"/>
    <property type="project" value="TreeGrafter"/>
</dbReference>
<dbReference type="GO" id="GO:0005771">
    <property type="term" value="C:multivesicular body"/>
    <property type="evidence" value="ECO:0007669"/>
    <property type="project" value="TreeGrafter"/>
</dbReference>
<dbReference type="EMBL" id="KN831768">
    <property type="protein sequence ID" value="KIM48892.1"/>
    <property type="molecule type" value="Genomic_DNA"/>
</dbReference>
<dbReference type="Pfam" id="PF03357">
    <property type="entry name" value="Snf7"/>
    <property type="match status" value="1"/>
</dbReference>
<reference evidence="2 3" key="1">
    <citation type="submission" date="2014-04" db="EMBL/GenBank/DDBJ databases">
        <authorList>
            <consortium name="DOE Joint Genome Institute"/>
            <person name="Kuo A."/>
            <person name="Gay G."/>
            <person name="Dore J."/>
            <person name="Kohler A."/>
            <person name="Nagy L.G."/>
            <person name="Floudas D."/>
            <person name="Copeland A."/>
            <person name="Barry K.W."/>
            <person name="Cichocki N."/>
            <person name="Veneault-Fourrey C."/>
            <person name="LaButti K."/>
            <person name="Lindquist E.A."/>
            <person name="Lipzen A."/>
            <person name="Lundell T."/>
            <person name="Morin E."/>
            <person name="Murat C."/>
            <person name="Sun H."/>
            <person name="Tunlid A."/>
            <person name="Henrissat B."/>
            <person name="Grigoriev I.V."/>
            <person name="Hibbett D.S."/>
            <person name="Martin F."/>
            <person name="Nordberg H.P."/>
            <person name="Cantor M.N."/>
            <person name="Hua S.X."/>
        </authorList>
    </citation>
    <scope>NUCLEOTIDE SEQUENCE [LARGE SCALE GENOMIC DNA]</scope>
    <source>
        <strain evidence="3">h7</strain>
    </source>
</reference>
<dbReference type="PANTHER" id="PTHR22761:SF96">
    <property type="entry name" value="BCDNA.GH08385"/>
    <property type="match status" value="1"/>
</dbReference>
<organism evidence="2 3">
    <name type="scientific">Hebeloma cylindrosporum</name>
    <dbReference type="NCBI Taxonomy" id="76867"/>
    <lineage>
        <taxon>Eukaryota</taxon>
        <taxon>Fungi</taxon>
        <taxon>Dikarya</taxon>
        <taxon>Basidiomycota</taxon>
        <taxon>Agaricomycotina</taxon>
        <taxon>Agaricomycetes</taxon>
        <taxon>Agaricomycetidae</taxon>
        <taxon>Agaricales</taxon>
        <taxon>Agaricineae</taxon>
        <taxon>Hymenogastraceae</taxon>
        <taxon>Hebeloma</taxon>
    </lineage>
</organism>
<name>A0A0C2Z6V5_HEBCY</name>
<dbReference type="HOGENOM" id="CLU_021165_1_0_1"/>
<keyword evidence="3" id="KW-1185">Reference proteome</keyword>
<protein>
    <recommendedName>
        <fullName evidence="4">Snf7-domain-containing protein</fullName>
    </recommendedName>
</protein>
<sequence>MSSSVPFTPTSTSLLMSLPPYSTTSIPRLQALYSDFSRQKHSNPASYHSNVEWWRKALETIVGAGLQRTHHDIGSKNDRLVLHAGQELIERVKIPKVGKPLAIGPVLTELRSTRTVVPLPDFLSAKVSIYDPGWLPARIAAYVVGKPLWWALEQMGVVGEEGILGSGSRQHHHKDTSWWGDYVLVPLLERAADAVMERQNARMASPGDALYTMETFRTAFAGVCGGDEDDALRETDVKVLVKYLERDRGVLRADKEIIKFVQHTATAGERIITAVDRGILELKTAIRNLHTQVESLQNKMDDCTRKASSALQQKRKASALSYIRSRKHLEDLLNKRLGALSTLESTFITVEAAAGDVEIMKSYESSAVTLRAILAHPSLQRSSIDKTMEALAEANSDAREVDDAVRLGGDIAIGVDDAVDDIELEREWMALVKETEASEKVNEAEETSCMEAVAESALPLT</sequence>
<dbReference type="GO" id="GO:0009898">
    <property type="term" value="C:cytoplasmic side of plasma membrane"/>
    <property type="evidence" value="ECO:0007669"/>
    <property type="project" value="TreeGrafter"/>
</dbReference>
<gene>
    <name evidence="2" type="ORF">M413DRAFT_15154</name>
</gene>
<reference evidence="3" key="2">
    <citation type="submission" date="2015-01" db="EMBL/GenBank/DDBJ databases">
        <title>Evolutionary Origins and Diversification of the Mycorrhizal Mutualists.</title>
        <authorList>
            <consortium name="DOE Joint Genome Institute"/>
            <consortium name="Mycorrhizal Genomics Consortium"/>
            <person name="Kohler A."/>
            <person name="Kuo A."/>
            <person name="Nagy L.G."/>
            <person name="Floudas D."/>
            <person name="Copeland A."/>
            <person name="Barry K.W."/>
            <person name="Cichocki N."/>
            <person name="Veneault-Fourrey C."/>
            <person name="LaButti K."/>
            <person name="Lindquist E.A."/>
            <person name="Lipzen A."/>
            <person name="Lundell T."/>
            <person name="Morin E."/>
            <person name="Murat C."/>
            <person name="Riley R."/>
            <person name="Ohm R."/>
            <person name="Sun H."/>
            <person name="Tunlid A."/>
            <person name="Henrissat B."/>
            <person name="Grigoriev I.V."/>
            <person name="Hibbett D.S."/>
            <person name="Martin F."/>
        </authorList>
    </citation>
    <scope>NUCLEOTIDE SEQUENCE [LARGE SCALE GENOMIC DNA]</scope>
    <source>
        <strain evidence="3">h7</strain>
    </source>
</reference>
<proteinExistence type="predicted"/>
<accession>A0A0C2Z6V5</accession>
<dbReference type="STRING" id="686832.A0A0C2Z6V5"/>
<evidence type="ECO:0000313" key="2">
    <source>
        <dbReference type="EMBL" id="KIM48892.1"/>
    </source>
</evidence>
<dbReference type="InterPro" id="IPR005024">
    <property type="entry name" value="Snf7_fam"/>
</dbReference>
<keyword evidence="1" id="KW-0175">Coiled coil</keyword>
<dbReference type="OrthoDB" id="10250120at2759"/>
<feature type="coiled-coil region" evidence="1">
    <location>
        <begin position="279"/>
        <end position="313"/>
    </location>
</feature>
<evidence type="ECO:0008006" key="4">
    <source>
        <dbReference type="Google" id="ProtNLM"/>
    </source>
</evidence>
<evidence type="ECO:0000313" key="3">
    <source>
        <dbReference type="Proteomes" id="UP000053424"/>
    </source>
</evidence>
<dbReference type="Gene3D" id="1.10.287.1060">
    <property type="entry name" value="ESAT-6-like"/>
    <property type="match status" value="1"/>
</dbReference>